<organism evidence="9 10">
    <name type="scientific">Streptococcus equi subsp. equi</name>
    <dbReference type="NCBI Taxonomy" id="148942"/>
    <lineage>
        <taxon>Bacteria</taxon>
        <taxon>Bacillati</taxon>
        <taxon>Bacillota</taxon>
        <taxon>Bacilli</taxon>
        <taxon>Lactobacillales</taxon>
        <taxon>Streptococcaceae</taxon>
        <taxon>Streptococcus</taxon>
    </lineage>
</organism>
<dbReference type="RefSeq" id="WP_115250531.1">
    <property type="nucleotide sequence ID" value="NZ_UHFF01000002.1"/>
</dbReference>
<dbReference type="Pfam" id="PF01694">
    <property type="entry name" value="Rhomboid"/>
    <property type="match status" value="1"/>
</dbReference>
<evidence type="ECO:0000313" key="10">
    <source>
        <dbReference type="Proteomes" id="UP000254461"/>
    </source>
</evidence>
<dbReference type="PANTHER" id="PTHR43731">
    <property type="entry name" value="RHOMBOID PROTEASE"/>
    <property type="match status" value="1"/>
</dbReference>
<dbReference type="EC" id="3.4.21.105" evidence="9"/>
<name>A0A380JPL3_9STRE</name>
<evidence type="ECO:0000256" key="4">
    <source>
        <dbReference type="ARBA" id="ARBA00022801"/>
    </source>
</evidence>
<evidence type="ECO:0000256" key="5">
    <source>
        <dbReference type="ARBA" id="ARBA00022989"/>
    </source>
</evidence>
<keyword evidence="6 7" id="KW-0472">Membrane</keyword>
<feature type="transmembrane region" description="Helical" evidence="7">
    <location>
        <begin position="64"/>
        <end position="84"/>
    </location>
</feature>
<dbReference type="InterPro" id="IPR050925">
    <property type="entry name" value="Rhomboid_protease_S54"/>
</dbReference>
<dbReference type="EMBL" id="UHFF01000002">
    <property type="protein sequence ID" value="SUN44776.1"/>
    <property type="molecule type" value="Genomic_DNA"/>
</dbReference>
<evidence type="ECO:0000313" key="9">
    <source>
        <dbReference type="EMBL" id="SUN44776.1"/>
    </source>
</evidence>
<comment type="subcellular location">
    <subcellularLocation>
        <location evidence="1">Membrane</location>
        <topology evidence="1">Multi-pass membrane protein</topology>
    </subcellularLocation>
</comment>
<dbReference type="InterPro" id="IPR035952">
    <property type="entry name" value="Rhomboid-like_sf"/>
</dbReference>
<reference evidence="9 10" key="1">
    <citation type="submission" date="2018-06" db="EMBL/GenBank/DDBJ databases">
        <authorList>
            <consortium name="Pathogen Informatics"/>
            <person name="Doyle S."/>
        </authorList>
    </citation>
    <scope>NUCLEOTIDE SEQUENCE [LARGE SCALE GENOMIC DNA]</scope>
    <source>
        <strain evidence="9 10">NCTC12092</strain>
    </source>
</reference>
<keyword evidence="4 9" id="KW-0378">Hydrolase</keyword>
<dbReference type="Proteomes" id="UP000254461">
    <property type="component" value="Unassembled WGS sequence"/>
</dbReference>
<evidence type="ECO:0000259" key="8">
    <source>
        <dbReference type="Pfam" id="PF01694"/>
    </source>
</evidence>
<feature type="domain" description="Peptidase S54 rhomboid" evidence="8">
    <location>
        <begin position="55"/>
        <end position="190"/>
    </location>
</feature>
<feature type="transmembrane region" description="Helical" evidence="7">
    <location>
        <begin position="96"/>
        <end position="113"/>
    </location>
</feature>
<dbReference type="Gene3D" id="1.20.1540.10">
    <property type="entry name" value="Rhomboid-like"/>
    <property type="match status" value="1"/>
</dbReference>
<evidence type="ECO:0000256" key="1">
    <source>
        <dbReference type="ARBA" id="ARBA00004141"/>
    </source>
</evidence>
<evidence type="ECO:0000256" key="7">
    <source>
        <dbReference type="SAM" id="Phobius"/>
    </source>
</evidence>
<accession>A0A380JPL3</accession>
<dbReference type="AlphaFoldDB" id="A0A380JPL3"/>
<dbReference type="GO" id="GO:0004252">
    <property type="term" value="F:serine-type endopeptidase activity"/>
    <property type="evidence" value="ECO:0007669"/>
    <property type="project" value="InterPro"/>
</dbReference>
<keyword evidence="5 7" id="KW-1133">Transmembrane helix</keyword>
<protein>
    <submittedName>
        <fullName evidence="9">Integral membrane protein</fullName>
        <ecNumber evidence="9">3.4.21.105</ecNumber>
    </submittedName>
</protein>
<proteinExistence type="inferred from homology"/>
<dbReference type="InterPro" id="IPR022764">
    <property type="entry name" value="Peptidase_S54_rhomboid_dom"/>
</dbReference>
<evidence type="ECO:0000256" key="2">
    <source>
        <dbReference type="ARBA" id="ARBA00009045"/>
    </source>
</evidence>
<dbReference type="SUPFAM" id="SSF144091">
    <property type="entry name" value="Rhomboid-like"/>
    <property type="match status" value="1"/>
</dbReference>
<evidence type="ECO:0000256" key="6">
    <source>
        <dbReference type="ARBA" id="ARBA00023136"/>
    </source>
</evidence>
<feature type="transmembrane region" description="Helical" evidence="7">
    <location>
        <begin position="119"/>
        <end position="139"/>
    </location>
</feature>
<feature type="transmembrane region" description="Helical" evidence="7">
    <location>
        <begin position="205"/>
        <end position="223"/>
    </location>
</feature>
<keyword evidence="3 7" id="KW-0812">Transmembrane</keyword>
<evidence type="ECO:0000256" key="3">
    <source>
        <dbReference type="ARBA" id="ARBA00022692"/>
    </source>
</evidence>
<dbReference type="PANTHER" id="PTHR43731:SF14">
    <property type="entry name" value="PRESENILIN-ASSOCIATED RHOMBOID-LIKE PROTEIN, MITOCHONDRIAL"/>
    <property type="match status" value="1"/>
</dbReference>
<gene>
    <name evidence="9" type="primary">gluP</name>
    <name evidence="9" type="ORF">NCTC12092_00217</name>
</gene>
<comment type="similarity">
    <text evidence="2">Belongs to the peptidase S54 family.</text>
</comment>
<sequence>MRLMIKKYPITFFFLGLTGLVFLIMQLVYGQFATHPYAVVIFGGMNGLIVRAMPGQLWRLVTPIVVHIGFGHFFINALTLYFVGRLAESIWGSRQFLLLYVCSGIMGNAFIMWLTPDTIAAGASTSLFGLFAAIAVLGIGGNNHSLRELGRSYQALIVMNLLLNLFMPNVSIAGHLGGVVGGGLCGVALSNQLPDQAFSSRQRRLAALAYVVIVVGILSRSFLSLAS</sequence>
<feature type="transmembrane region" description="Helical" evidence="7">
    <location>
        <begin position="173"/>
        <end position="193"/>
    </location>
</feature>
<dbReference type="GO" id="GO:0016020">
    <property type="term" value="C:membrane"/>
    <property type="evidence" value="ECO:0007669"/>
    <property type="project" value="UniProtKB-SubCell"/>
</dbReference>